<proteinExistence type="predicted"/>
<evidence type="ECO:0008006" key="3">
    <source>
        <dbReference type="Google" id="ProtNLM"/>
    </source>
</evidence>
<keyword evidence="2" id="KW-1185">Reference proteome</keyword>
<organism evidence="1 2">
    <name type="scientific">Variovorax soli</name>
    <dbReference type="NCBI Taxonomy" id="376815"/>
    <lineage>
        <taxon>Bacteria</taxon>
        <taxon>Pseudomonadati</taxon>
        <taxon>Pseudomonadota</taxon>
        <taxon>Betaproteobacteria</taxon>
        <taxon>Burkholderiales</taxon>
        <taxon>Comamonadaceae</taxon>
        <taxon>Variovorax</taxon>
    </lineage>
</organism>
<evidence type="ECO:0000313" key="2">
    <source>
        <dbReference type="Proteomes" id="UP001184230"/>
    </source>
</evidence>
<comment type="caution">
    <text evidence="1">The sequence shown here is derived from an EMBL/GenBank/DDBJ whole genome shotgun (WGS) entry which is preliminary data.</text>
</comment>
<sequence>MSMTDQQFARAWHNIRQQGIRGFTTMVRKGQAAGGAPGLDPELIASAVTSMIEYACYNWTARGGDFPDRVIDDKTAVDVLSHVIVQAVTRPR</sequence>
<dbReference type="Proteomes" id="UP001184230">
    <property type="component" value="Unassembled WGS sequence"/>
</dbReference>
<reference evidence="1 2" key="1">
    <citation type="submission" date="2023-07" db="EMBL/GenBank/DDBJ databases">
        <title>Sorghum-associated microbial communities from plants grown in Nebraska, USA.</title>
        <authorList>
            <person name="Schachtman D."/>
        </authorList>
    </citation>
    <scope>NUCLEOTIDE SEQUENCE [LARGE SCALE GENOMIC DNA]</scope>
    <source>
        <strain evidence="1 2">DS1781</strain>
    </source>
</reference>
<dbReference type="SUPFAM" id="SSF48498">
    <property type="entry name" value="Tetracyclin repressor-like, C-terminal domain"/>
    <property type="match status" value="1"/>
</dbReference>
<gene>
    <name evidence="1" type="ORF">J2739_002073</name>
</gene>
<evidence type="ECO:0000313" key="1">
    <source>
        <dbReference type="EMBL" id="MDR6536300.1"/>
    </source>
</evidence>
<protein>
    <recommendedName>
        <fullName evidence="3">HTH-type transcriptional repressor KstR2 C-terminal domain-containing protein</fullName>
    </recommendedName>
</protein>
<name>A0ABU1NCW0_9BURK</name>
<dbReference type="InterPro" id="IPR036271">
    <property type="entry name" value="Tet_transcr_reg_TetR-rel_C_sf"/>
</dbReference>
<dbReference type="EMBL" id="JAVDRF010000004">
    <property type="protein sequence ID" value="MDR6536300.1"/>
    <property type="molecule type" value="Genomic_DNA"/>
</dbReference>
<accession>A0ABU1NCW0</accession>
<dbReference type="Gene3D" id="1.10.357.10">
    <property type="entry name" value="Tetracycline Repressor, domain 2"/>
    <property type="match status" value="1"/>
</dbReference>